<keyword evidence="4" id="KW-1185">Reference proteome</keyword>
<dbReference type="InterPro" id="IPR050510">
    <property type="entry name" value="Cation_transp_ATPase_P-type"/>
</dbReference>
<dbReference type="Proteomes" id="UP000250266">
    <property type="component" value="Unassembled WGS sequence"/>
</dbReference>
<dbReference type="InterPro" id="IPR036412">
    <property type="entry name" value="HAD-like_sf"/>
</dbReference>
<protein>
    <submittedName>
        <fullName evidence="3">Metal cation-transporting ATPase</fullName>
    </submittedName>
</protein>
<dbReference type="InterPro" id="IPR023299">
    <property type="entry name" value="ATPase_P-typ_cyto_dom_N"/>
</dbReference>
<reference evidence="3 4" key="1">
    <citation type="journal article" date="2016" name="Nat. Commun.">
        <title>Ectomycorrhizal ecology is imprinted in the genome of the dominant symbiotic fungus Cenococcum geophilum.</title>
        <authorList>
            <consortium name="DOE Joint Genome Institute"/>
            <person name="Peter M."/>
            <person name="Kohler A."/>
            <person name="Ohm R.A."/>
            <person name="Kuo A."/>
            <person name="Krutzmann J."/>
            <person name="Morin E."/>
            <person name="Arend M."/>
            <person name="Barry K.W."/>
            <person name="Binder M."/>
            <person name="Choi C."/>
            <person name="Clum A."/>
            <person name="Copeland A."/>
            <person name="Grisel N."/>
            <person name="Haridas S."/>
            <person name="Kipfer T."/>
            <person name="LaButti K."/>
            <person name="Lindquist E."/>
            <person name="Lipzen A."/>
            <person name="Maire R."/>
            <person name="Meier B."/>
            <person name="Mihaltcheva S."/>
            <person name="Molinier V."/>
            <person name="Murat C."/>
            <person name="Poggeler S."/>
            <person name="Quandt C.A."/>
            <person name="Sperisen C."/>
            <person name="Tritt A."/>
            <person name="Tisserant E."/>
            <person name="Crous P.W."/>
            <person name="Henrissat B."/>
            <person name="Nehls U."/>
            <person name="Egli S."/>
            <person name="Spatafora J.W."/>
            <person name="Grigoriev I.V."/>
            <person name="Martin F.M."/>
        </authorList>
    </citation>
    <scope>NUCLEOTIDE SEQUENCE [LARGE SCALE GENOMIC DNA]</scope>
    <source>
        <strain evidence="3 4">CBS 459.81</strain>
    </source>
</reference>
<evidence type="ECO:0000256" key="2">
    <source>
        <dbReference type="ARBA" id="ARBA00022475"/>
    </source>
</evidence>
<dbReference type="Gene3D" id="3.40.1110.10">
    <property type="entry name" value="Calcium-transporting ATPase, cytoplasmic domain N"/>
    <property type="match status" value="1"/>
</dbReference>
<gene>
    <name evidence="3" type="ORF">K432DRAFT_425198</name>
</gene>
<dbReference type="PANTHER" id="PTHR43294">
    <property type="entry name" value="SODIUM/POTASSIUM-TRANSPORTING ATPASE SUBUNIT ALPHA"/>
    <property type="match status" value="1"/>
</dbReference>
<dbReference type="AlphaFoldDB" id="A0A8E2JG54"/>
<organism evidence="3 4">
    <name type="scientific">Lepidopterella palustris CBS 459.81</name>
    <dbReference type="NCBI Taxonomy" id="1314670"/>
    <lineage>
        <taxon>Eukaryota</taxon>
        <taxon>Fungi</taxon>
        <taxon>Dikarya</taxon>
        <taxon>Ascomycota</taxon>
        <taxon>Pezizomycotina</taxon>
        <taxon>Dothideomycetes</taxon>
        <taxon>Pleosporomycetidae</taxon>
        <taxon>Mytilinidiales</taxon>
        <taxon>Argynnaceae</taxon>
        <taxon>Lepidopterella</taxon>
    </lineage>
</organism>
<keyword evidence="2" id="KW-0472">Membrane</keyword>
<dbReference type="EMBL" id="KV744932">
    <property type="protein sequence ID" value="OCK81152.1"/>
    <property type="molecule type" value="Genomic_DNA"/>
</dbReference>
<dbReference type="InterPro" id="IPR023214">
    <property type="entry name" value="HAD_sf"/>
</dbReference>
<evidence type="ECO:0000313" key="4">
    <source>
        <dbReference type="Proteomes" id="UP000250266"/>
    </source>
</evidence>
<evidence type="ECO:0000313" key="3">
    <source>
        <dbReference type="EMBL" id="OCK81152.1"/>
    </source>
</evidence>
<comment type="subcellular location">
    <subcellularLocation>
        <location evidence="1">Cell membrane</location>
        <topology evidence="1">Multi-pass membrane protein</topology>
    </subcellularLocation>
</comment>
<dbReference type="GO" id="GO:0006883">
    <property type="term" value="P:intracellular sodium ion homeostasis"/>
    <property type="evidence" value="ECO:0007669"/>
    <property type="project" value="TreeGrafter"/>
</dbReference>
<proteinExistence type="predicted"/>
<dbReference type="OrthoDB" id="158672at2759"/>
<dbReference type="GO" id="GO:0005886">
    <property type="term" value="C:plasma membrane"/>
    <property type="evidence" value="ECO:0007669"/>
    <property type="project" value="UniProtKB-SubCell"/>
</dbReference>
<dbReference type="GO" id="GO:0005391">
    <property type="term" value="F:P-type sodium:potassium-exchanging transporter activity"/>
    <property type="evidence" value="ECO:0007669"/>
    <property type="project" value="TreeGrafter"/>
</dbReference>
<dbReference type="GO" id="GO:1902600">
    <property type="term" value="P:proton transmembrane transport"/>
    <property type="evidence" value="ECO:0007669"/>
    <property type="project" value="TreeGrafter"/>
</dbReference>
<evidence type="ECO:0000256" key="1">
    <source>
        <dbReference type="ARBA" id="ARBA00004651"/>
    </source>
</evidence>
<dbReference type="PANTHER" id="PTHR43294:SF21">
    <property type="entry name" value="CATION TRANSPORTING ATPASE"/>
    <property type="match status" value="1"/>
</dbReference>
<dbReference type="SUPFAM" id="SSF81660">
    <property type="entry name" value="Metal cation-transporting ATPase, ATP-binding domain N"/>
    <property type="match status" value="1"/>
</dbReference>
<sequence>MAIAFVPESVPIALAASLTITTNIMRNPCKTLKTAQNQMYATDCSLGTKAITTIVAAADMITSRQKGHDNNIMQLRAVVGLCNAGEFDATLIHLTLHAREINGHATYQAILRFSKSLGPVQELVQMWRKWVEIPFDSQNKLMIRVFSAMDEKSLSVILPPLVVAQHDCKNDMLLTMKCGPGVLIGRCESCILEGRTSCILDNETRAIPLDIKDSWCSQDKRVILFAPKALPESGIAIVPASNASEEEAMKHVLPSLTPVGLVAIKNTPRREIPHVVRTLRRVGIRLFVATGDFKLMAQAIAQ</sequence>
<dbReference type="GO" id="GO:0000166">
    <property type="term" value="F:nucleotide binding"/>
    <property type="evidence" value="ECO:0007669"/>
    <property type="project" value="InterPro"/>
</dbReference>
<dbReference type="Gene3D" id="1.20.1110.10">
    <property type="entry name" value="Calcium-transporting ATPase, transmembrane domain"/>
    <property type="match status" value="1"/>
</dbReference>
<dbReference type="GO" id="GO:1990573">
    <property type="term" value="P:potassium ion import across plasma membrane"/>
    <property type="evidence" value="ECO:0007669"/>
    <property type="project" value="TreeGrafter"/>
</dbReference>
<accession>A0A8E2JG54</accession>
<dbReference type="SUPFAM" id="SSF56784">
    <property type="entry name" value="HAD-like"/>
    <property type="match status" value="1"/>
</dbReference>
<dbReference type="Pfam" id="PF13246">
    <property type="entry name" value="Cation_ATPase"/>
    <property type="match status" value="1"/>
</dbReference>
<dbReference type="Gene3D" id="3.40.50.1000">
    <property type="entry name" value="HAD superfamily/HAD-like"/>
    <property type="match status" value="1"/>
</dbReference>
<keyword evidence="2" id="KW-1003">Cell membrane</keyword>
<dbReference type="GO" id="GO:0030007">
    <property type="term" value="P:intracellular potassium ion homeostasis"/>
    <property type="evidence" value="ECO:0007669"/>
    <property type="project" value="TreeGrafter"/>
</dbReference>
<dbReference type="GO" id="GO:0036376">
    <property type="term" value="P:sodium ion export across plasma membrane"/>
    <property type="evidence" value="ECO:0007669"/>
    <property type="project" value="TreeGrafter"/>
</dbReference>
<name>A0A8E2JG54_9PEZI</name>